<organism evidence="3 4">
    <name type="scientific">Catenaria anguillulae PL171</name>
    <dbReference type="NCBI Taxonomy" id="765915"/>
    <lineage>
        <taxon>Eukaryota</taxon>
        <taxon>Fungi</taxon>
        <taxon>Fungi incertae sedis</taxon>
        <taxon>Blastocladiomycota</taxon>
        <taxon>Blastocladiomycetes</taxon>
        <taxon>Blastocladiales</taxon>
        <taxon>Catenariaceae</taxon>
        <taxon>Catenaria</taxon>
    </lineage>
</organism>
<dbReference type="Proteomes" id="UP000193411">
    <property type="component" value="Unassembled WGS sequence"/>
</dbReference>
<dbReference type="Pfam" id="PF00106">
    <property type="entry name" value="adh_short"/>
    <property type="match status" value="1"/>
</dbReference>
<evidence type="ECO:0000256" key="1">
    <source>
        <dbReference type="ARBA" id="ARBA00022857"/>
    </source>
</evidence>
<dbReference type="PANTHER" id="PTHR43313:SF1">
    <property type="entry name" value="3BETA-HYDROXYSTEROID DEHYDROGENASE DHS-16"/>
    <property type="match status" value="1"/>
</dbReference>
<dbReference type="STRING" id="765915.A0A1Y2HNN3"/>
<dbReference type="SUPFAM" id="SSF51735">
    <property type="entry name" value="NAD(P)-binding Rossmann-fold domains"/>
    <property type="match status" value="1"/>
</dbReference>
<comment type="similarity">
    <text evidence="2">Belongs to the short-chain dehydrogenases/reductases (SDR) family.</text>
</comment>
<protein>
    <submittedName>
        <fullName evidence="3">Uncharacterized protein</fullName>
    </submittedName>
</protein>
<dbReference type="EMBL" id="MCFL01000018">
    <property type="protein sequence ID" value="ORZ36195.1"/>
    <property type="molecule type" value="Genomic_DNA"/>
</dbReference>
<dbReference type="GO" id="GO:0008202">
    <property type="term" value="P:steroid metabolic process"/>
    <property type="evidence" value="ECO:0007669"/>
    <property type="project" value="TreeGrafter"/>
</dbReference>
<reference evidence="3 4" key="1">
    <citation type="submission" date="2016-07" db="EMBL/GenBank/DDBJ databases">
        <title>Pervasive Adenine N6-methylation of Active Genes in Fungi.</title>
        <authorList>
            <consortium name="DOE Joint Genome Institute"/>
            <person name="Mondo S.J."/>
            <person name="Dannebaum R.O."/>
            <person name="Kuo R.C."/>
            <person name="Labutti K."/>
            <person name="Haridas S."/>
            <person name="Kuo A."/>
            <person name="Salamov A."/>
            <person name="Ahrendt S.R."/>
            <person name="Lipzen A."/>
            <person name="Sullivan W."/>
            <person name="Andreopoulos W.B."/>
            <person name="Clum A."/>
            <person name="Lindquist E."/>
            <person name="Daum C."/>
            <person name="Ramamoorthy G.K."/>
            <person name="Gryganskyi A."/>
            <person name="Culley D."/>
            <person name="Magnuson J.K."/>
            <person name="James T.Y."/>
            <person name="O'Malley M.A."/>
            <person name="Stajich J.E."/>
            <person name="Spatafora J.W."/>
            <person name="Visel A."/>
            <person name="Grigoriev I.V."/>
        </authorList>
    </citation>
    <scope>NUCLEOTIDE SEQUENCE [LARGE SCALE GENOMIC DNA]</scope>
    <source>
        <strain evidence="3 4">PL171</strain>
    </source>
</reference>
<accession>A0A1Y2HNN3</accession>
<proteinExistence type="inferred from homology"/>
<gene>
    <name evidence="3" type="ORF">BCR44DRAFT_1499064</name>
</gene>
<dbReference type="InterPro" id="IPR036291">
    <property type="entry name" value="NAD(P)-bd_dom_sf"/>
</dbReference>
<dbReference type="PANTHER" id="PTHR43313">
    <property type="entry name" value="SHORT-CHAIN DEHYDROGENASE/REDUCTASE FAMILY 9C"/>
    <property type="match status" value="1"/>
</dbReference>
<dbReference type="Gene3D" id="3.40.50.720">
    <property type="entry name" value="NAD(P)-binding Rossmann-like Domain"/>
    <property type="match status" value="1"/>
</dbReference>
<dbReference type="PROSITE" id="PS00061">
    <property type="entry name" value="ADH_SHORT"/>
    <property type="match status" value="1"/>
</dbReference>
<dbReference type="OrthoDB" id="2102561at2759"/>
<dbReference type="PRINTS" id="PR00081">
    <property type="entry name" value="GDHRDH"/>
</dbReference>
<dbReference type="PRINTS" id="PR00080">
    <property type="entry name" value="SDRFAMILY"/>
</dbReference>
<name>A0A1Y2HNN3_9FUNG</name>
<dbReference type="GO" id="GO:0016491">
    <property type="term" value="F:oxidoreductase activity"/>
    <property type="evidence" value="ECO:0007669"/>
    <property type="project" value="TreeGrafter"/>
</dbReference>
<evidence type="ECO:0000256" key="2">
    <source>
        <dbReference type="RuleBase" id="RU000363"/>
    </source>
</evidence>
<keyword evidence="4" id="KW-1185">Reference proteome</keyword>
<sequence length="299" mass="31515">MGPAINSFAKGVAATAVDAPGSLTSANPNLPPVIPRYQVQMMAITTIIANFLLPLLDQVSFFLGWLQGLAFGPDSTPVRQGTGKDAVLITGTSTGIGNDAAIALAKQGIVVFAGSVRSAVSIVTATLAQRGGTQLVGIVNNAGVPMSGAMDSTTRKEIERVFNVNVNGAVEVTQAFLPLMRQHGRGGRIVLIGSIAGVATAPHNGVYSASKRAVEGLFEGLRLELAAEKIHVSIIRPGGISTPIWTNHVTRAIHHALTARFPCHYYAVGLDARAIQWVVQRVPARLYDLVLRKVMLKGE</sequence>
<comment type="caution">
    <text evidence="3">The sequence shown here is derived from an EMBL/GenBank/DDBJ whole genome shotgun (WGS) entry which is preliminary data.</text>
</comment>
<dbReference type="InterPro" id="IPR020904">
    <property type="entry name" value="Sc_DH/Rdtase_CS"/>
</dbReference>
<keyword evidence="1" id="KW-0521">NADP</keyword>
<evidence type="ECO:0000313" key="4">
    <source>
        <dbReference type="Proteomes" id="UP000193411"/>
    </source>
</evidence>
<dbReference type="AlphaFoldDB" id="A0A1Y2HNN3"/>
<evidence type="ECO:0000313" key="3">
    <source>
        <dbReference type="EMBL" id="ORZ36195.1"/>
    </source>
</evidence>
<dbReference type="InterPro" id="IPR002347">
    <property type="entry name" value="SDR_fam"/>
</dbReference>